<feature type="transmembrane region" description="Helical" evidence="5">
    <location>
        <begin position="82"/>
        <end position="105"/>
    </location>
</feature>
<evidence type="ECO:0000256" key="4">
    <source>
        <dbReference type="ARBA" id="ARBA00023136"/>
    </source>
</evidence>
<feature type="transmembrane region" description="Helical" evidence="5">
    <location>
        <begin position="20"/>
        <end position="38"/>
    </location>
</feature>
<evidence type="ECO:0000256" key="1">
    <source>
        <dbReference type="ARBA" id="ARBA00004141"/>
    </source>
</evidence>
<reference evidence="6 7" key="1">
    <citation type="journal article" date="2016" name="Nat. Commun.">
        <title>Thousands of microbial genomes shed light on interconnected biogeochemical processes in an aquifer system.</title>
        <authorList>
            <person name="Anantharaman K."/>
            <person name="Brown C.T."/>
            <person name="Hug L.A."/>
            <person name="Sharon I."/>
            <person name="Castelle C.J."/>
            <person name="Probst A.J."/>
            <person name="Thomas B.C."/>
            <person name="Singh A."/>
            <person name="Wilkins M.J."/>
            <person name="Karaoz U."/>
            <person name="Brodie E.L."/>
            <person name="Williams K.H."/>
            <person name="Hubbard S.S."/>
            <person name="Banfield J.F."/>
        </authorList>
    </citation>
    <scope>NUCLEOTIDE SEQUENCE [LARGE SCALE GENOMIC DNA]</scope>
</reference>
<evidence type="ECO:0000313" key="7">
    <source>
        <dbReference type="Proteomes" id="UP000176409"/>
    </source>
</evidence>
<feature type="transmembrane region" description="Helical" evidence="5">
    <location>
        <begin position="220"/>
        <end position="238"/>
    </location>
</feature>
<evidence type="ECO:0000256" key="3">
    <source>
        <dbReference type="ARBA" id="ARBA00022989"/>
    </source>
</evidence>
<feature type="transmembrane region" description="Helical" evidence="5">
    <location>
        <begin position="50"/>
        <end position="70"/>
    </location>
</feature>
<dbReference type="PANTHER" id="PTHR43424">
    <property type="entry name" value="LOCUS PUTATIVE PROTEIN 1-RELATED"/>
    <property type="match status" value="1"/>
</dbReference>
<feature type="transmembrane region" description="Helical" evidence="5">
    <location>
        <begin position="336"/>
        <end position="358"/>
    </location>
</feature>
<keyword evidence="4 5" id="KW-0472">Membrane</keyword>
<keyword evidence="2 5" id="KW-0812">Transmembrane</keyword>
<sequence length="427" mass="46719">MNSTKWRVAWNTGSQLMGKVVGSGAMLLVSILIAREFGSEGYGDFTKITTFGAFFYLLVDFGFNAVYLRWQTENVERQTGWATLLGMRLVGGTILMFIAVAILSFLPQNENQGYTGLVRLGIILFTPTILIQGLIVSANAIFQKHLRYDLATLALTAGNIVAVLLVWGAVYGLSSRVGVIGVTTSLLFGLCVTGVVSLVFIRHMEGSIRLSLDKRIGKSLLVAALPLGITLLFNQVYFRVDSFVLALTRSTAEVGLYGIAYKMFELPLVIPTFFMNSVYPLMVTHTNRTNVDELQRMVKKSLTVLLVGSLLSTVIFWIAAPLLTYIRPEFAESIPLLRILTLGLPFFFLSSLAMWTLIALGKQKVLAFIYGSLMVVTVLADVVVIPPFGAMGAAWITVGGEALVLALSGLTLFKYIRSNHLSEISNS</sequence>
<evidence type="ECO:0000313" key="6">
    <source>
        <dbReference type="EMBL" id="OGG30689.1"/>
    </source>
</evidence>
<feature type="transmembrane region" description="Helical" evidence="5">
    <location>
        <begin position="258"/>
        <end position="281"/>
    </location>
</feature>
<feature type="transmembrane region" description="Helical" evidence="5">
    <location>
        <begin position="302"/>
        <end position="324"/>
    </location>
</feature>
<dbReference type="EMBL" id="MFJZ01000009">
    <property type="protein sequence ID" value="OGG30689.1"/>
    <property type="molecule type" value="Genomic_DNA"/>
</dbReference>
<feature type="transmembrane region" description="Helical" evidence="5">
    <location>
        <begin position="177"/>
        <end position="200"/>
    </location>
</feature>
<dbReference type="AlphaFoldDB" id="A0A1F6B191"/>
<name>A0A1F6B191_9BACT</name>
<feature type="transmembrane region" description="Helical" evidence="5">
    <location>
        <begin position="392"/>
        <end position="413"/>
    </location>
</feature>
<feature type="transmembrane region" description="Helical" evidence="5">
    <location>
        <begin position="150"/>
        <end position="171"/>
    </location>
</feature>
<gene>
    <name evidence="6" type="ORF">A2973_01480</name>
</gene>
<dbReference type="PANTHER" id="PTHR43424:SF1">
    <property type="entry name" value="LOCUS PUTATIVE PROTEIN 1-RELATED"/>
    <property type="match status" value="1"/>
</dbReference>
<comment type="caution">
    <text evidence="6">The sequence shown here is derived from an EMBL/GenBank/DDBJ whole genome shotgun (WGS) entry which is preliminary data.</text>
</comment>
<organism evidence="6 7">
    <name type="scientific">Candidatus Gottesmanbacteria bacterium RIFCSPLOWO2_01_FULL_49_10</name>
    <dbReference type="NCBI Taxonomy" id="1798396"/>
    <lineage>
        <taxon>Bacteria</taxon>
        <taxon>Candidatus Gottesmaniibacteriota</taxon>
    </lineage>
</organism>
<dbReference type="GO" id="GO:0016020">
    <property type="term" value="C:membrane"/>
    <property type="evidence" value="ECO:0007669"/>
    <property type="project" value="UniProtKB-SubCell"/>
</dbReference>
<dbReference type="Proteomes" id="UP000176409">
    <property type="component" value="Unassembled WGS sequence"/>
</dbReference>
<dbReference type="Pfam" id="PF01943">
    <property type="entry name" value="Polysacc_synt"/>
    <property type="match status" value="1"/>
</dbReference>
<protein>
    <submittedName>
        <fullName evidence="6">Uncharacterized protein</fullName>
    </submittedName>
</protein>
<feature type="transmembrane region" description="Helical" evidence="5">
    <location>
        <begin position="117"/>
        <end position="138"/>
    </location>
</feature>
<comment type="subcellular location">
    <subcellularLocation>
        <location evidence="1">Membrane</location>
        <topology evidence="1">Multi-pass membrane protein</topology>
    </subcellularLocation>
</comment>
<dbReference type="STRING" id="1798396.A2973_01480"/>
<dbReference type="InterPro" id="IPR002797">
    <property type="entry name" value="Polysacc_synth"/>
</dbReference>
<feature type="transmembrane region" description="Helical" evidence="5">
    <location>
        <begin position="365"/>
        <end position="386"/>
    </location>
</feature>
<accession>A0A1F6B191</accession>
<proteinExistence type="predicted"/>
<evidence type="ECO:0000256" key="5">
    <source>
        <dbReference type="SAM" id="Phobius"/>
    </source>
</evidence>
<keyword evidence="3 5" id="KW-1133">Transmembrane helix</keyword>
<dbReference type="InterPro" id="IPR052556">
    <property type="entry name" value="PolySynth_Transporter"/>
</dbReference>
<evidence type="ECO:0000256" key="2">
    <source>
        <dbReference type="ARBA" id="ARBA00022692"/>
    </source>
</evidence>